<evidence type="ECO:0000256" key="6">
    <source>
        <dbReference type="ARBA" id="ARBA00043993"/>
    </source>
</evidence>
<feature type="domain" description="Integral membrane protein YccS N-terminal" evidence="10">
    <location>
        <begin position="71"/>
        <end position="359"/>
    </location>
</feature>
<dbReference type="PANTHER" id="PTHR30509:SF8">
    <property type="entry name" value="INNER MEMBRANE PROTEIN YCCS"/>
    <property type="match status" value="1"/>
</dbReference>
<dbReference type="InterPro" id="IPR010019">
    <property type="entry name" value="Integral_membrane_YccS"/>
</dbReference>
<feature type="transmembrane region" description="Helical" evidence="9">
    <location>
        <begin position="149"/>
        <end position="169"/>
    </location>
</feature>
<feature type="compositionally biased region" description="Low complexity" evidence="8">
    <location>
        <begin position="756"/>
        <end position="766"/>
    </location>
</feature>
<protein>
    <submittedName>
        <fullName evidence="12">YccS family putative transporter</fullName>
    </submittedName>
</protein>
<dbReference type="Pfam" id="PF12805">
    <property type="entry name" value="FUSC-like"/>
    <property type="match status" value="1"/>
</dbReference>
<feature type="transmembrane region" description="Helical" evidence="9">
    <location>
        <begin position="405"/>
        <end position="422"/>
    </location>
</feature>
<keyword evidence="4 9" id="KW-1133">Transmembrane helix</keyword>
<keyword evidence="7" id="KW-0175">Coiled coil</keyword>
<feature type="transmembrane region" description="Helical" evidence="9">
    <location>
        <begin position="21"/>
        <end position="38"/>
    </location>
</feature>
<dbReference type="Pfam" id="PF13515">
    <property type="entry name" value="FUSC_2"/>
    <property type="match status" value="1"/>
</dbReference>
<sequence>MIASRLVYSLRRLWSLERFAPGLRVFIALAGVMLWSWQAGEIDSMIPLFLGVIASALAETDDSWQGRLRALIVTLGCFAVASLSVELTFGHPLLFATGLALSTFTMIMLGALGQRYATITTATLILSVYTMINIEHRDGGAQNLWQGPLLLLAGAGWYGTLSVLWCAVFTHQPVRQSLSALFDELGAYLAIKASLFEPLRGYDRERRRIELARQNGRVVEALNRTKEMIFARLEGNQSAGRRAERYLRLYFIAQDIHERASSTHYDYDALAEHFFHSDVLFRCQRVLKQQGRSCRALGRALLLRQAFDHSESEQALSDLRASIEHLKAQPPQVDEGLNHRLLRSLTALAINLAELERQLASADNPDPRLDEADRKLFDRSPHGWREGWQRVRGHLRRSSPILRHALRMSMALVAGYGLLLLIHPTQGYWILLTTLFVCRPSFGATHRYFRQRIIGTVVGLVAGWALITLFPWPPLQAAIAVLAGVIFFINRASRYVVATAAITLMVLACFNQVGDGFGLIWPRLFDTLMGAVLAALAVFVILPDWRGRRLNREAGAVVAAARDYLGEIRDQYRSGKRDDLAYRLARRNAHNADAALSNRLTSVMQEPAQYRHDADEGFRLLVVTHALLGHLSTLGAHRRSGSEVFDSDELEEAFDTLSGYLDGIAGALAERRMPPVLSPPPEPLAEALERLPEDADDARRLVHTQLALLCRRIRALNEAATRLLGHEPRDEDRPERQPATAQPAVDEGDRTDSPADESSPPSAAAATGRHALPPRQ</sequence>
<feature type="transmembrane region" description="Helical" evidence="9">
    <location>
        <begin position="91"/>
        <end position="109"/>
    </location>
</feature>
<comment type="subcellular location">
    <subcellularLocation>
        <location evidence="1">Cell membrane</location>
        <topology evidence="1">Multi-pass membrane protein</topology>
    </subcellularLocation>
</comment>
<comment type="caution">
    <text evidence="12">The sequence shown here is derived from an EMBL/GenBank/DDBJ whole genome shotgun (WGS) entry which is preliminary data.</text>
</comment>
<feature type="region of interest" description="Disordered" evidence="8">
    <location>
        <begin position="724"/>
        <end position="776"/>
    </location>
</feature>
<feature type="transmembrane region" description="Helical" evidence="9">
    <location>
        <begin position="452"/>
        <end position="469"/>
    </location>
</feature>
<organism evidence="12 13">
    <name type="scientific">Kushneria aurantia</name>
    <dbReference type="NCBI Taxonomy" id="504092"/>
    <lineage>
        <taxon>Bacteria</taxon>
        <taxon>Pseudomonadati</taxon>
        <taxon>Pseudomonadota</taxon>
        <taxon>Gammaproteobacteria</taxon>
        <taxon>Oceanospirillales</taxon>
        <taxon>Halomonadaceae</taxon>
        <taxon>Kushneria</taxon>
    </lineage>
</organism>
<keyword evidence="3 9" id="KW-0812">Transmembrane</keyword>
<keyword evidence="13" id="KW-1185">Reference proteome</keyword>
<dbReference type="PANTHER" id="PTHR30509">
    <property type="entry name" value="P-HYDROXYBENZOIC ACID EFFLUX PUMP SUBUNIT-RELATED"/>
    <property type="match status" value="1"/>
</dbReference>
<evidence type="ECO:0000259" key="10">
    <source>
        <dbReference type="Pfam" id="PF12805"/>
    </source>
</evidence>
<evidence type="ECO:0000256" key="4">
    <source>
        <dbReference type="ARBA" id="ARBA00022989"/>
    </source>
</evidence>
<evidence type="ECO:0000259" key="11">
    <source>
        <dbReference type="Pfam" id="PF13515"/>
    </source>
</evidence>
<evidence type="ECO:0000313" key="12">
    <source>
        <dbReference type="EMBL" id="MFC0268645.1"/>
    </source>
</evidence>
<evidence type="ECO:0000256" key="7">
    <source>
        <dbReference type="SAM" id="Coils"/>
    </source>
</evidence>
<evidence type="ECO:0000256" key="2">
    <source>
        <dbReference type="ARBA" id="ARBA00022475"/>
    </source>
</evidence>
<dbReference type="InterPro" id="IPR010020">
    <property type="entry name" value="Integral_membrane_YCCS_YHJK"/>
</dbReference>
<dbReference type="RefSeq" id="WP_019951074.1">
    <property type="nucleotide sequence ID" value="NZ_JBHLVX010000046.1"/>
</dbReference>
<evidence type="ECO:0000256" key="8">
    <source>
        <dbReference type="SAM" id="MobiDB-lite"/>
    </source>
</evidence>
<evidence type="ECO:0000256" key="1">
    <source>
        <dbReference type="ARBA" id="ARBA00004651"/>
    </source>
</evidence>
<feature type="transmembrane region" description="Helical" evidence="9">
    <location>
        <begin position="495"/>
        <end position="514"/>
    </location>
</feature>
<dbReference type="NCBIfam" id="TIGR01667">
    <property type="entry name" value="YCCS_YHFK"/>
    <property type="match status" value="1"/>
</dbReference>
<feature type="compositionally biased region" description="Basic and acidic residues" evidence="8">
    <location>
        <begin position="724"/>
        <end position="736"/>
    </location>
</feature>
<feature type="coiled-coil region" evidence="7">
    <location>
        <begin position="309"/>
        <end position="358"/>
    </location>
</feature>
<reference evidence="12 13" key="1">
    <citation type="submission" date="2024-09" db="EMBL/GenBank/DDBJ databases">
        <authorList>
            <person name="Sun Q."/>
            <person name="Mori K."/>
        </authorList>
    </citation>
    <scope>NUCLEOTIDE SEQUENCE [LARGE SCALE GENOMIC DNA]</scope>
    <source>
        <strain evidence="12 13">CCM 7415</strain>
    </source>
</reference>
<evidence type="ECO:0000313" key="13">
    <source>
        <dbReference type="Proteomes" id="UP001589814"/>
    </source>
</evidence>
<keyword evidence="2" id="KW-1003">Cell membrane</keyword>
<name>A0ABV6G534_9GAMM</name>
<proteinExistence type="inferred from homology"/>
<gene>
    <name evidence="12" type="primary">yccS</name>
    <name evidence="12" type="ORF">ACFFHW_11750</name>
</gene>
<dbReference type="EMBL" id="JBHLVX010000046">
    <property type="protein sequence ID" value="MFC0268645.1"/>
    <property type="molecule type" value="Genomic_DNA"/>
</dbReference>
<keyword evidence="5 9" id="KW-0472">Membrane</keyword>
<evidence type="ECO:0000256" key="9">
    <source>
        <dbReference type="SAM" id="Phobius"/>
    </source>
</evidence>
<accession>A0ABV6G534</accession>
<dbReference type="NCBIfam" id="TIGR01666">
    <property type="entry name" value="YCCS"/>
    <property type="match status" value="1"/>
</dbReference>
<evidence type="ECO:0000256" key="5">
    <source>
        <dbReference type="ARBA" id="ARBA00023136"/>
    </source>
</evidence>
<dbReference type="InterPro" id="IPR049453">
    <property type="entry name" value="Memb_transporter_dom"/>
</dbReference>
<feature type="transmembrane region" description="Helical" evidence="9">
    <location>
        <begin position="520"/>
        <end position="542"/>
    </location>
</feature>
<evidence type="ECO:0000256" key="3">
    <source>
        <dbReference type="ARBA" id="ARBA00022692"/>
    </source>
</evidence>
<dbReference type="InterPro" id="IPR032692">
    <property type="entry name" value="YccS_N"/>
</dbReference>
<feature type="domain" description="Integral membrane bound transporter" evidence="11">
    <location>
        <begin position="418"/>
        <end position="536"/>
    </location>
</feature>
<comment type="similarity">
    <text evidence="6">Belongs to the YccS/YhfK family.</text>
</comment>
<dbReference type="Proteomes" id="UP001589814">
    <property type="component" value="Unassembled WGS sequence"/>
</dbReference>